<reference evidence="1" key="1">
    <citation type="submission" date="2016-03" db="EMBL/GenBank/DDBJ databases">
        <title>Draft genome sequence of Rosellinia necatrix.</title>
        <authorList>
            <person name="Kanematsu S."/>
        </authorList>
    </citation>
    <scope>NUCLEOTIDE SEQUENCE [LARGE SCALE GENOMIC DNA]</scope>
    <source>
        <strain evidence="1">W97</strain>
    </source>
</reference>
<proteinExistence type="predicted"/>
<accession>A0A1S8AB78</accession>
<organism evidence="1">
    <name type="scientific">Rosellinia necatrix</name>
    <name type="common">White root-rot fungus</name>
    <dbReference type="NCBI Taxonomy" id="77044"/>
    <lineage>
        <taxon>Eukaryota</taxon>
        <taxon>Fungi</taxon>
        <taxon>Dikarya</taxon>
        <taxon>Ascomycota</taxon>
        <taxon>Pezizomycotina</taxon>
        <taxon>Sordariomycetes</taxon>
        <taxon>Xylariomycetidae</taxon>
        <taxon>Xylariales</taxon>
        <taxon>Xylariaceae</taxon>
        <taxon>Rosellinia</taxon>
    </lineage>
</organism>
<keyword evidence="1" id="KW-0378">Hydrolase</keyword>
<sequence length="109" mass="11815">MQAPYLFIRSIVDRGDLFSGKGDEVSLQAGNGNTELLVADGILDRPQEQGVVLDLIHLARVGVHLVVVPVAARVLPIHVYTNLSGQHKAIKGLPSEHTLLSIWYAPIQS</sequence>
<dbReference type="Proteomes" id="UP000054516">
    <property type="component" value="Unassembled WGS sequence"/>
</dbReference>
<keyword evidence="2" id="KW-1185">Reference proteome</keyword>
<protein>
    <submittedName>
        <fullName evidence="1">Putative chitinase 18-11</fullName>
        <ecNumber evidence="1">3.2.1.14</ecNumber>
    </submittedName>
</protein>
<evidence type="ECO:0000313" key="2">
    <source>
        <dbReference type="Proteomes" id="UP000054516"/>
    </source>
</evidence>
<dbReference type="AlphaFoldDB" id="A0A1S8AB78"/>
<dbReference type="EMBL" id="DF977504">
    <property type="protein sequence ID" value="GAW26960.1"/>
    <property type="molecule type" value="Genomic_DNA"/>
</dbReference>
<dbReference type="EC" id="3.2.1.14" evidence="1"/>
<name>A0A1S8AB78_ROSNE</name>
<keyword evidence="1" id="KW-0326">Glycosidase</keyword>
<evidence type="ECO:0000313" key="1">
    <source>
        <dbReference type="EMBL" id="GAW26960.1"/>
    </source>
</evidence>
<gene>
    <name evidence="1" type="ORF">SAMD00023353_5900120</name>
</gene>
<dbReference type="GO" id="GO:0008843">
    <property type="term" value="F:endochitinase activity"/>
    <property type="evidence" value="ECO:0007669"/>
    <property type="project" value="UniProtKB-EC"/>
</dbReference>